<keyword evidence="5" id="KW-1185">Reference proteome</keyword>
<feature type="signal peptide" evidence="3">
    <location>
        <begin position="1"/>
        <end position="24"/>
    </location>
</feature>
<name>A0A8E2JM75_9PEZI</name>
<keyword evidence="2" id="KW-0812">Transmembrane</keyword>
<evidence type="ECO:0000256" key="2">
    <source>
        <dbReference type="SAM" id="Phobius"/>
    </source>
</evidence>
<accession>A0A8E2JM75</accession>
<dbReference type="EMBL" id="KV750932">
    <property type="protein sequence ID" value="OCL02540.1"/>
    <property type="molecule type" value="Genomic_DNA"/>
</dbReference>
<feature type="compositionally biased region" description="Polar residues" evidence="1">
    <location>
        <begin position="259"/>
        <end position="271"/>
    </location>
</feature>
<feature type="chain" id="PRO_5034330715" evidence="3">
    <location>
        <begin position="25"/>
        <end position="433"/>
    </location>
</feature>
<keyword evidence="2" id="KW-1133">Transmembrane helix</keyword>
<feature type="region of interest" description="Disordered" evidence="1">
    <location>
        <begin position="306"/>
        <end position="370"/>
    </location>
</feature>
<dbReference type="AlphaFoldDB" id="A0A8E2JM75"/>
<evidence type="ECO:0000256" key="1">
    <source>
        <dbReference type="SAM" id="MobiDB-lite"/>
    </source>
</evidence>
<feature type="compositionally biased region" description="Low complexity" evidence="1">
    <location>
        <begin position="147"/>
        <end position="174"/>
    </location>
</feature>
<keyword evidence="3" id="KW-0732">Signal</keyword>
<feature type="region of interest" description="Disordered" evidence="1">
    <location>
        <begin position="147"/>
        <end position="181"/>
    </location>
</feature>
<feature type="transmembrane region" description="Helical" evidence="2">
    <location>
        <begin position="192"/>
        <end position="214"/>
    </location>
</feature>
<dbReference type="OrthoDB" id="5338512at2759"/>
<proteinExistence type="predicted"/>
<feature type="region of interest" description="Disordered" evidence="1">
    <location>
        <begin position="252"/>
        <end position="271"/>
    </location>
</feature>
<feature type="region of interest" description="Disordered" evidence="1">
    <location>
        <begin position="409"/>
        <end position="433"/>
    </location>
</feature>
<organism evidence="4 5">
    <name type="scientific">Glonium stellatum</name>
    <dbReference type="NCBI Taxonomy" id="574774"/>
    <lineage>
        <taxon>Eukaryota</taxon>
        <taxon>Fungi</taxon>
        <taxon>Dikarya</taxon>
        <taxon>Ascomycota</taxon>
        <taxon>Pezizomycotina</taxon>
        <taxon>Dothideomycetes</taxon>
        <taxon>Pleosporomycetidae</taxon>
        <taxon>Gloniales</taxon>
        <taxon>Gloniaceae</taxon>
        <taxon>Glonium</taxon>
    </lineage>
</organism>
<evidence type="ECO:0000313" key="4">
    <source>
        <dbReference type="EMBL" id="OCL02540.1"/>
    </source>
</evidence>
<evidence type="ECO:0000313" key="5">
    <source>
        <dbReference type="Proteomes" id="UP000250140"/>
    </source>
</evidence>
<feature type="compositionally biased region" description="Low complexity" evidence="1">
    <location>
        <begin position="311"/>
        <end position="342"/>
    </location>
</feature>
<reference evidence="4 5" key="1">
    <citation type="journal article" date="2016" name="Nat. Commun.">
        <title>Ectomycorrhizal ecology is imprinted in the genome of the dominant symbiotic fungus Cenococcum geophilum.</title>
        <authorList>
            <consortium name="DOE Joint Genome Institute"/>
            <person name="Peter M."/>
            <person name="Kohler A."/>
            <person name="Ohm R.A."/>
            <person name="Kuo A."/>
            <person name="Krutzmann J."/>
            <person name="Morin E."/>
            <person name="Arend M."/>
            <person name="Barry K.W."/>
            <person name="Binder M."/>
            <person name="Choi C."/>
            <person name="Clum A."/>
            <person name="Copeland A."/>
            <person name="Grisel N."/>
            <person name="Haridas S."/>
            <person name="Kipfer T."/>
            <person name="LaButti K."/>
            <person name="Lindquist E."/>
            <person name="Lipzen A."/>
            <person name="Maire R."/>
            <person name="Meier B."/>
            <person name="Mihaltcheva S."/>
            <person name="Molinier V."/>
            <person name="Murat C."/>
            <person name="Poggeler S."/>
            <person name="Quandt C.A."/>
            <person name="Sperisen C."/>
            <person name="Tritt A."/>
            <person name="Tisserant E."/>
            <person name="Crous P.W."/>
            <person name="Henrissat B."/>
            <person name="Nehls U."/>
            <person name="Egli S."/>
            <person name="Spatafora J.W."/>
            <person name="Grigoriev I.V."/>
            <person name="Martin F.M."/>
        </authorList>
    </citation>
    <scope>NUCLEOTIDE SEQUENCE [LARGE SCALE GENOMIC DNA]</scope>
    <source>
        <strain evidence="4 5">CBS 207.34</strain>
    </source>
</reference>
<gene>
    <name evidence="4" type="ORF">AOQ84DRAFT_179922</name>
</gene>
<sequence length="433" mass="45715">MGSSTLHKLSIICLISATVPSSFALATAVSAARAVGLIPREAACGGVSGLQQCGQGFPSDFCCPTSSTCLPLNNTVTASVICCPAGQDCKFIQPITCDASQLNATLHPENQIHAANLNGVQLPTCGSSCCPLGYTCSGGMCTLTSPSSTSSSPSPTAATTNTALPASSQTSASTPPIPTAGHSNPAFPAKAVVAGFFPGLILGVLLTLATIWLIKKRREYLRNRYSGDFGHVARTVSDPIYDPQYAARTDFLRRGSGSGTSNAHSSPSSTTQMVARNNTIMRHNNANMTVDTAQPARVRSLFSRSPTMTSVPVPAAVRPRDPYATPTRTPTRSSTRTSARGSTRTHSRPHTATTTTTRSTRKSMPVRTDSQETIDVLMPAPSFLQPPPMPERPERPLTGATTFTALMEHAGFSQEDRERVKRPAAPSPRTHMI</sequence>
<keyword evidence="2" id="KW-0472">Membrane</keyword>
<protein>
    <submittedName>
        <fullName evidence="4">Uncharacterized protein</fullName>
    </submittedName>
</protein>
<evidence type="ECO:0000256" key="3">
    <source>
        <dbReference type="SAM" id="SignalP"/>
    </source>
</evidence>
<dbReference type="Proteomes" id="UP000250140">
    <property type="component" value="Unassembled WGS sequence"/>
</dbReference>